<evidence type="ECO:0000313" key="2">
    <source>
        <dbReference type="Proteomes" id="UP000295416"/>
    </source>
</evidence>
<accession>A0A4R2P522</accession>
<comment type="caution">
    <text evidence="1">The sequence shown here is derived from an EMBL/GenBank/DDBJ whole genome shotgun (WGS) entry which is preliminary data.</text>
</comment>
<keyword evidence="2" id="KW-1185">Reference proteome</keyword>
<protein>
    <submittedName>
        <fullName evidence="1">YvrJ-like protein</fullName>
    </submittedName>
</protein>
<dbReference type="AlphaFoldDB" id="A0A4R2P522"/>
<dbReference type="Pfam" id="PF12841">
    <property type="entry name" value="YvrJ"/>
    <property type="match status" value="1"/>
</dbReference>
<reference evidence="1 2" key="1">
    <citation type="submission" date="2019-03" db="EMBL/GenBank/DDBJ databases">
        <title>Genomic Encyclopedia of Type Strains, Phase IV (KMG-IV): sequencing the most valuable type-strain genomes for metagenomic binning, comparative biology and taxonomic classification.</title>
        <authorList>
            <person name="Goeker M."/>
        </authorList>
    </citation>
    <scope>NUCLEOTIDE SEQUENCE [LARGE SCALE GENOMIC DNA]</scope>
    <source>
        <strain evidence="1 2">DSM 19377</strain>
    </source>
</reference>
<dbReference type="EMBL" id="SLXK01000008">
    <property type="protein sequence ID" value="TCP29767.1"/>
    <property type="molecule type" value="Genomic_DNA"/>
</dbReference>
<dbReference type="Proteomes" id="UP000295416">
    <property type="component" value="Unassembled WGS sequence"/>
</dbReference>
<gene>
    <name evidence="1" type="ORF">EV207_10859</name>
</gene>
<sequence length="63" mass="7161">MGEWLAMVKDVGFPIVVTLYLLHRIEGKLDEVNQSIQKLAFPLSRQDHPPSLDTMAQAGNERR</sequence>
<evidence type="ECO:0000313" key="1">
    <source>
        <dbReference type="EMBL" id="TCP29767.1"/>
    </source>
</evidence>
<dbReference type="OrthoDB" id="2662123at2"/>
<name>A0A4R2P522_9BACL</name>
<dbReference type="InterPro" id="IPR024419">
    <property type="entry name" value="YvrJ"/>
</dbReference>
<proteinExistence type="predicted"/>
<organism evidence="1 2">
    <name type="scientific">Scopulibacillus darangshiensis</name>
    <dbReference type="NCBI Taxonomy" id="442528"/>
    <lineage>
        <taxon>Bacteria</taxon>
        <taxon>Bacillati</taxon>
        <taxon>Bacillota</taxon>
        <taxon>Bacilli</taxon>
        <taxon>Bacillales</taxon>
        <taxon>Sporolactobacillaceae</taxon>
        <taxon>Scopulibacillus</taxon>
    </lineage>
</organism>
<dbReference type="RefSeq" id="WP_132745339.1">
    <property type="nucleotide sequence ID" value="NZ_SLXK01000008.1"/>
</dbReference>